<reference evidence="2 3" key="1">
    <citation type="submission" date="2016-01" db="EMBL/GenBank/DDBJ databases">
        <authorList>
            <person name="Oliw E.H."/>
        </authorList>
    </citation>
    <scope>NUCLEOTIDE SEQUENCE [LARGE SCALE GENOMIC DNA]</scope>
    <source>
        <strain evidence="2">LMG 22029</strain>
    </source>
</reference>
<dbReference type="InterPro" id="IPR005546">
    <property type="entry name" value="Autotransporte_beta"/>
</dbReference>
<feature type="domain" description="Autotransporter" evidence="1">
    <location>
        <begin position="947"/>
        <end position="1227"/>
    </location>
</feature>
<dbReference type="SUPFAM" id="SSF103515">
    <property type="entry name" value="Autotransporter"/>
    <property type="match status" value="1"/>
</dbReference>
<dbReference type="InterPro" id="IPR036709">
    <property type="entry name" value="Autotransporte_beta_dom_sf"/>
</dbReference>
<name>A0A158EYD0_CABSO</name>
<dbReference type="PROSITE" id="PS51208">
    <property type="entry name" value="AUTOTRANSPORTER"/>
    <property type="match status" value="1"/>
</dbReference>
<dbReference type="Gene3D" id="2.40.128.130">
    <property type="entry name" value="Autotransporter beta-domain"/>
    <property type="match status" value="1"/>
</dbReference>
<evidence type="ECO:0000313" key="3">
    <source>
        <dbReference type="Proteomes" id="UP000054893"/>
    </source>
</evidence>
<dbReference type="EMBL" id="FCOC02000001">
    <property type="protein sequence ID" value="SAL12556.1"/>
    <property type="molecule type" value="Genomic_DNA"/>
</dbReference>
<dbReference type="SMART" id="SM00869">
    <property type="entry name" value="Autotransporter"/>
    <property type="match status" value="1"/>
</dbReference>
<dbReference type="Pfam" id="PF03797">
    <property type="entry name" value="Autotransporter"/>
    <property type="match status" value="1"/>
</dbReference>
<keyword evidence="2" id="KW-0378">Hydrolase</keyword>
<protein>
    <submittedName>
        <fullName evidence="2">Serine protease</fullName>
    </submittedName>
</protein>
<organism evidence="2 3">
    <name type="scientific">Caballeronia sordidicola</name>
    <name type="common">Burkholderia sordidicola</name>
    <dbReference type="NCBI Taxonomy" id="196367"/>
    <lineage>
        <taxon>Bacteria</taxon>
        <taxon>Pseudomonadati</taxon>
        <taxon>Pseudomonadota</taxon>
        <taxon>Betaproteobacteria</taxon>
        <taxon>Burkholderiales</taxon>
        <taxon>Burkholderiaceae</taxon>
        <taxon>Caballeronia</taxon>
    </lineage>
</organism>
<sequence>MSASKRSERQAAGWVSRERKKHCWIGLLATMIALANCMPDLANATDLPSSQTGYVLSPTDNPFTVAPNTLIDATAHVAIYGEPNDAITWTLTNNGVVISPYFAVEFDSPAAILNNGSMRSNTTTGVALYNGGDVVNSAGAFIVGHRDAIYANGSASIVTNAGTIGGSAEDVTTVQSGVHLPAGGTVVNLATGTIVGYGPGILSNAATRVLNDGVIISLSGTAIDLSAGSGGSFVSNSGGITGSGGTAILFGPGDDTLLLTGTSSIVGVIDAGAGSNTLILGGTKDGSFDISRLGSLAQYRGFGTLRKDDAGAWTLAGANSGTQNWLIGGGGISVAGQLSGSVLAQPGVTGVDIEVLPGGSVHASSGNAVLVNDASRVVNRGSIASSADGVAAVLATGSATSVENAGFIASQGANGIGVAIDAPTGSASLTNELGASITSAAGNAVQAGSNVSIINAGMIAGSSVNGTGVAISAAAGSASLTNKLGASISGANGISVSTGSNVSISNAGAIAASGATGTGVAIDAPAGFVGLINQRGASIKGGNGVSARSGANVSIENAGVIAAQGTNGTAVSIDAPNGVASLTNEQGASINSAAGVAVLGGSNVSIVNVGTISGQAAALRFTGSNNRLTLASGSDVSGDIDGGMGSSNALMLQGAGTLSSRTSGFSTLAVQDADWTVSGPVSIASDSTIRNSTLTLTGSLSSPAITVASDATLNGTGTLKGALAMQGVIAPGVPSTLATTGPQPLATGTLSVAGSYMQASGSRYEADITPQGNDLIAVDGTATLQGGLVLVRLRAASFSPTDTYTILSTTAGLTGVFSGMTTVNPFVSASLTYDANNAYLHVQRGFQLAGGTPNQIAVEAALDHGVAQIGAGVSPTRDFLGVAGDLLSLEGSSAYAALDQLSAEAYAAFPNAHFEASRLGMNAIDNRLGAARVAGECAADEAGASPLNAERVCSWISVLGSTGRLGGYDTWLGQQTSVGGVISGIDYRIAQKVTIGAALAAMHGNTSTSTLPVHGQFDTYQAAFYGSYAPGLYWLQALAGYARNSDDMKRSVFFTDTPRTALGSVDGNQYFATLSNGVDVSMGKIGVVSPFVSLEMQRVQTPAFNESGADSVNLAVSADTANSMRSLLGARWRNGFGLLGHAWSVNGELAWIHQYGARTQAVSASFEGATDSGFTVHGSGPVRDAMQAGVGVRVALGQRMHAGLRYDGEFGGGGHTHAASVGFDYRW</sequence>
<gene>
    <name evidence="2" type="ORF">AWB64_00528</name>
</gene>
<dbReference type="Proteomes" id="UP000054893">
    <property type="component" value="Unassembled WGS sequence"/>
</dbReference>
<proteinExistence type="predicted"/>
<evidence type="ECO:0000313" key="2">
    <source>
        <dbReference type="EMBL" id="SAL12556.1"/>
    </source>
</evidence>
<accession>A0A158EYD0</accession>
<dbReference type="GO" id="GO:0008233">
    <property type="term" value="F:peptidase activity"/>
    <property type="evidence" value="ECO:0007669"/>
    <property type="project" value="UniProtKB-KW"/>
</dbReference>
<dbReference type="AlphaFoldDB" id="A0A158EYD0"/>
<evidence type="ECO:0000259" key="1">
    <source>
        <dbReference type="PROSITE" id="PS51208"/>
    </source>
</evidence>
<dbReference type="GO" id="GO:0006508">
    <property type="term" value="P:proteolysis"/>
    <property type="evidence" value="ECO:0007669"/>
    <property type="project" value="UniProtKB-KW"/>
</dbReference>
<keyword evidence="2" id="KW-0645">Protease</keyword>